<dbReference type="Gene3D" id="3.40.630.10">
    <property type="entry name" value="Zn peptidases"/>
    <property type="match status" value="1"/>
</dbReference>
<dbReference type="GeneID" id="54282932"/>
<gene>
    <name evidence="5" type="ORF">BU24DRAFT_402633</name>
</gene>
<organism evidence="5 6">
    <name type="scientific">Aaosphaeria arxii CBS 175.79</name>
    <dbReference type="NCBI Taxonomy" id="1450172"/>
    <lineage>
        <taxon>Eukaryota</taxon>
        <taxon>Fungi</taxon>
        <taxon>Dikarya</taxon>
        <taxon>Ascomycota</taxon>
        <taxon>Pezizomycotina</taxon>
        <taxon>Dothideomycetes</taxon>
        <taxon>Pleosporomycetidae</taxon>
        <taxon>Pleosporales</taxon>
        <taxon>Pleosporales incertae sedis</taxon>
        <taxon>Aaosphaeria</taxon>
    </lineage>
</organism>
<dbReference type="InterPro" id="IPR017439">
    <property type="entry name" value="Amidohydrolase"/>
</dbReference>
<reference evidence="5" key="1">
    <citation type="journal article" date="2020" name="Stud. Mycol.">
        <title>101 Dothideomycetes genomes: a test case for predicting lifestyles and emergence of pathogens.</title>
        <authorList>
            <person name="Haridas S."/>
            <person name="Albert R."/>
            <person name="Binder M."/>
            <person name="Bloem J."/>
            <person name="Labutti K."/>
            <person name="Salamov A."/>
            <person name="Andreopoulos B."/>
            <person name="Baker S."/>
            <person name="Barry K."/>
            <person name="Bills G."/>
            <person name="Bluhm B."/>
            <person name="Cannon C."/>
            <person name="Castanera R."/>
            <person name="Culley D."/>
            <person name="Daum C."/>
            <person name="Ezra D."/>
            <person name="Gonzalez J."/>
            <person name="Henrissat B."/>
            <person name="Kuo A."/>
            <person name="Liang C."/>
            <person name="Lipzen A."/>
            <person name="Lutzoni F."/>
            <person name="Magnuson J."/>
            <person name="Mondo S."/>
            <person name="Nolan M."/>
            <person name="Ohm R."/>
            <person name="Pangilinan J."/>
            <person name="Park H.-J."/>
            <person name="Ramirez L."/>
            <person name="Alfaro M."/>
            <person name="Sun H."/>
            <person name="Tritt A."/>
            <person name="Yoshinaga Y."/>
            <person name="Zwiers L.-H."/>
            <person name="Turgeon B."/>
            <person name="Goodwin S."/>
            <person name="Spatafora J."/>
            <person name="Crous P."/>
            <person name="Grigoriev I."/>
        </authorList>
    </citation>
    <scope>NUCLEOTIDE SEQUENCE</scope>
    <source>
        <strain evidence="5">CBS 175.79</strain>
    </source>
</reference>
<dbReference type="InterPro" id="IPR052030">
    <property type="entry name" value="Peptidase_M20/M20A_hydrolases"/>
</dbReference>
<dbReference type="GO" id="GO:0016805">
    <property type="term" value="F:dipeptidase activity"/>
    <property type="evidence" value="ECO:0007669"/>
    <property type="project" value="InterPro"/>
</dbReference>
<evidence type="ECO:0000313" key="6">
    <source>
        <dbReference type="Proteomes" id="UP000799778"/>
    </source>
</evidence>
<dbReference type="InterPro" id="IPR011650">
    <property type="entry name" value="Peptidase_M20_dimer"/>
</dbReference>
<proteinExistence type="inferred from homology"/>
<protein>
    <recommendedName>
        <fullName evidence="2">Peptidase M20 domain-containing protein 2</fullName>
    </recommendedName>
</protein>
<evidence type="ECO:0000256" key="1">
    <source>
        <dbReference type="ARBA" id="ARBA00006247"/>
    </source>
</evidence>
<dbReference type="Pfam" id="PF01546">
    <property type="entry name" value="Peptidase_M20"/>
    <property type="match status" value="1"/>
</dbReference>
<evidence type="ECO:0000313" key="5">
    <source>
        <dbReference type="EMBL" id="KAF2008824.1"/>
    </source>
</evidence>
<dbReference type="SUPFAM" id="SSF55031">
    <property type="entry name" value="Bacterial exopeptidase dimerisation domain"/>
    <property type="match status" value="1"/>
</dbReference>
<dbReference type="InterPro" id="IPR002933">
    <property type="entry name" value="Peptidase_M20"/>
</dbReference>
<dbReference type="PIRSF" id="PIRSF037226">
    <property type="entry name" value="Amidohydrolase_ACY1L2_prd"/>
    <property type="match status" value="1"/>
</dbReference>
<feature type="region of interest" description="Disordered" evidence="3">
    <location>
        <begin position="1"/>
        <end position="38"/>
    </location>
</feature>
<dbReference type="InterPro" id="IPR036264">
    <property type="entry name" value="Bact_exopeptidase_dim_dom"/>
</dbReference>
<comment type="similarity">
    <text evidence="1 2">Belongs to the peptidase M20A family.</text>
</comment>
<dbReference type="AlphaFoldDB" id="A0A6A5X7U1"/>
<feature type="domain" description="Peptidase M20 dimerisation" evidence="4">
    <location>
        <begin position="215"/>
        <end position="308"/>
    </location>
</feature>
<dbReference type="CDD" id="cd05672">
    <property type="entry name" value="M20_ACY1L2-like"/>
    <property type="match status" value="1"/>
</dbReference>
<dbReference type="Pfam" id="PF07687">
    <property type="entry name" value="M20_dimer"/>
    <property type="match status" value="1"/>
</dbReference>
<feature type="compositionally biased region" description="Basic and acidic residues" evidence="3">
    <location>
        <begin position="1"/>
        <end position="15"/>
    </location>
</feature>
<dbReference type="Gene3D" id="3.30.70.360">
    <property type="match status" value="1"/>
</dbReference>
<dbReference type="NCBIfam" id="TIGR01891">
    <property type="entry name" value="amidohydrolases"/>
    <property type="match status" value="1"/>
</dbReference>
<dbReference type="RefSeq" id="XP_033377163.1">
    <property type="nucleotide sequence ID" value="XM_033525535.1"/>
</dbReference>
<name>A0A6A5X7U1_9PLEO</name>
<dbReference type="EMBL" id="ML978081">
    <property type="protein sequence ID" value="KAF2008824.1"/>
    <property type="molecule type" value="Genomic_DNA"/>
</dbReference>
<dbReference type="SUPFAM" id="SSF53187">
    <property type="entry name" value="Zn-dependent exopeptidases"/>
    <property type="match status" value="1"/>
</dbReference>
<dbReference type="InterPro" id="IPR017144">
    <property type="entry name" value="Xaa-Arg_dipeptidase"/>
</dbReference>
<evidence type="ECO:0000256" key="2">
    <source>
        <dbReference type="PIRNR" id="PIRNR037226"/>
    </source>
</evidence>
<feature type="compositionally biased region" description="Basic and acidic residues" evidence="3">
    <location>
        <begin position="25"/>
        <end position="38"/>
    </location>
</feature>
<accession>A0A6A5X7U1</accession>
<dbReference type="PANTHER" id="PTHR30575">
    <property type="entry name" value="PEPTIDASE M20"/>
    <property type="match status" value="1"/>
</dbReference>
<dbReference type="FunFam" id="3.30.70.360:FF:000004">
    <property type="entry name" value="Peptidase M20 domain-containing protein 2"/>
    <property type="match status" value="1"/>
</dbReference>
<dbReference type="PANTHER" id="PTHR30575:SF8">
    <property type="entry name" value="PEPTIDASE M20 DOMAIN-CONTAINING PROTEIN 2"/>
    <property type="match status" value="1"/>
</dbReference>
<keyword evidence="6" id="KW-1185">Reference proteome</keyword>
<evidence type="ECO:0000259" key="4">
    <source>
        <dbReference type="Pfam" id="PF07687"/>
    </source>
</evidence>
<dbReference type="OrthoDB" id="6119954at2759"/>
<sequence length="437" mass="46962">MVNLKPDESLGEESRPLGGVTPKSESNESLKPVLDDARSTVGSTIDRLDSELHDINKKIHSHPETAYQEHYAHETITALLEQKGYNVKRHTYGLDTSFEAEYGQGGRLIVVCCEYDALPQIGHACGHNLIATSSIATFFAIAESLKTHKIAGRVRILGTPAEEGGGGKAKLIDAGAFSDDIAAAIMAHPVSDRQVLKVPGSYTGLAGFRLIASHKFRTEFRGKPAHAAGEPWNGVNALDAAVAAYTNVALLRQQMEPDERVHGVIEQGGTVPNVITEYTKMNWNVRSPTAERADNLLKRVEACLEAAATSTGCKLNYIKSPTYLNLRSNQTLCESYAKHMDAFGSKVLVNQEKPMNASTDMGNVSHKVPSFHGAFIIPAERDVAAHNPGFAAAAGTDEAHAAALKCAKGMAMMGLQVILDDETAAGAKTDFEKPDDE</sequence>
<dbReference type="Proteomes" id="UP000799778">
    <property type="component" value="Unassembled WGS sequence"/>
</dbReference>
<evidence type="ECO:0000256" key="3">
    <source>
        <dbReference type="SAM" id="MobiDB-lite"/>
    </source>
</evidence>